<dbReference type="EMBL" id="AP022613">
    <property type="protein sequence ID" value="BBZ39988.1"/>
    <property type="molecule type" value="Genomic_DNA"/>
</dbReference>
<dbReference type="AlphaFoldDB" id="A0A7I7YE06"/>
<name>A0A7I7YE06_9MYCO</name>
<dbReference type="InterPro" id="IPR000073">
    <property type="entry name" value="AB_hydrolase_1"/>
</dbReference>
<organism evidence="2 3">
    <name type="scientific">Mycobacterium conspicuum</name>
    <dbReference type="NCBI Taxonomy" id="44010"/>
    <lineage>
        <taxon>Bacteria</taxon>
        <taxon>Bacillati</taxon>
        <taxon>Actinomycetota</taxon>
        <taxon>Actinomycetes</taxon>
        <taxon>Mycobacteriales</taxon>
        <taxon>Mycobacteriaceae</taxon>
        <taxon>Mycobacterium</taxon>
    </lineage>
</organism>
<dbReference type="SUPFAM" id="SSF53474">
    <property type="entry name" value="alpha/beta-Hydrolases"/>
    <property type="match status" value="1"/>
</dbReference>
<evidence type="ECO:0000313" key="2">
    <source>
        <dbReference type="EMBL" id="BBZ39988.1"/>
    </source>
</evidence>
<dbReference type="GO" id="GO:0003824">
    <property type="term" value="F:catalytic activity"/>
    <property type="evidence" value="ECO:0007669"/>
    <property type="project" value="UniProtKB-ARBA"/>
</dbReference>
<keyword evidence="3" id="KW-1185">Reference proteome</keyword>
<accession>A0A7I7YE06</accession>
<proteinExistence type="predicted"/>
<evidence type="ECO:0000313" key="3">
    <source>
        <dbReference type="Proteomes" id="UP000467385"/>
    </source>
</evidence>
<feature type="domain" description="AB hydrolase-1" evidence="1">
    <location>
        <begin position="46"/>
        <end position="223"/>
    </location>
</feature>
<dbReference type="Pfam" id="PF12697">
    <property type="entry name" value="Abhydrolase_6"/>
    <property type="match status" value="1"/>
</dbReference>
<dbReference type="Gene3D" id="3.40.50.1820">
    <property type="entry name" value="alpha/beta hydrolase"/>
    <property type="match status" value="1"/>
</dbReference>
<dbReference type="Proteomes" id="UP000467385">
    <property type="component" value="Chromosome"/>
</dbReference>
<gene>
    <name evidence="2" type="ORF">MCNS_30510</name>
</gene>
<evidence type="ECO:0000259" key="1">
    <source>
        <dbReference type="Pfam" id="PF12697"/>
    </source>
</evidence>
<sequence>MVCPDTDMGFIVSPSGMLVPVRTMEYAPGRLADVFGDAVRPGQPPILLWHGMQADARAAVGPLAGLLAGHGATVVAPDWNSHARDGGRAELLQSVDFTRDCVNGADGIVLIGWSLGGAAAAGLTLDAARFDVTVTQTICLAGAFTYPDPISGRRPTVGPPSDGVGSPFTLLHGLADDAVPVQASQTFAADLEQAGWPVKLVELAADHGSIVGAEYDPVADRYAPATGGPALGVAAEVAARIAAALRYE</sequence>
<protein>
    <recommendedName>
        <fullName evidence="1">AB hydrolase-1 domain-containing protein</fullName>
    </recommendedName>
</protein>
<dbReference type="InterPro" id="IPR029058">
    <property type="entry name" value="AB_hydrolase_fold"/>
</dbReference>
<reference evidence="2 3" key="1">
    <citation type="journal article" date="2019" name="Emerg. Microbes Infect.">
        <title>Comprehensive subspecies identification of 175 nontuberculous mycobacteria species based on 7547 genomic profiles.</title>
        <authorList>
            <person name="Matsumoto Y."/>
            <person name="Kinjo T."/>
            <person name="Motooka D."/>
            <person name="Nabeya D."/>
            <person name="Jung N."/>
            <person name="Uechi K."/>
            <person name="Horii T."/>
            <person name="Iida T."/>
            <person name="Fujita J."/>
            <person name="Nakamura S."/>
        </authorList>
    </citation>
    <scope>NUCLEOTIDE SEQUENCE [LARGE SCALE GENOMIC DNA]</scope>
    <source>
        <strain evidence="2 3">JCM 14738</strain>
    </source>
</reference>